<dbReference type="HOGENOM" id="CLU_2727286_0_0_1"/>
<gene>
    <name evidence="1" type="ORF">TCM_004736</name>
</gene>
<dbReference type="EMBL" id="CM001879">
    <property type="protein sequence ID" value="EOX95180.1"/>
    <property type="molecule type" value="Genomic_DNA"/>
</dbReference>
<accession>A0A061DR77</accession>
<protein>
    <submittedName>
        <fullName evidence="1">Uncharacterized protein</fullName>
    </submittedName>
</protein>
<name>A0A061DR77_THECC</name>
<keyword evidence="2" id="KW-1185">Reference proteome</keyword>
<dbReference type="InParanoid" id="A0A061DR77"/>
<dbReference type="AlphaFoldDB" id="A0A061DR77"/>
<reference evidence="1 2" key="1">
    <citation type="journal article" date="2013" name="Genome Biol.">
        <title>The genome sequence of the most widely cultivated cacao type and its use to identify candidate genes regulating pod color.</title>
        <authorList>
            <person name="Motamayor J.C."/>
            <person name="Mockaitis K."/>
            <person name="Schmutz J."/>
            <person name="Haiminen N."/>
            <person name="Iii D.L."/>
            <person name="Cornejo O."/>
            <person name="Findley S.D."/>
            <person name="Zheng P."/>
            <person name="Utro F."/>
            <person name="Royaert S."/>
            <person name="Saski C."/>
            <person name="Jenkins J."/>
            <person name="Podicheti R."/>
            <person name="Zhao M."/>
            <person name="Scheffler B.E."/>
            <person name="Stack J.C."/>
            <person name="Feltus F.A."/>
            <person name="Mustiga G.M."/>
            <person name="Amores F."/>
            <person name="Phillips W."/>
            <person name="Marelli J.P."/>
            <person name="May G.D."/>
            <person name="Shapiro H."/>
            <person name="Ma J."/>
            <person name="Bustamante C.D."/>
            <person name="Schnell R.J."/>
            <person name="Main D."/>
            <person name="Gilbert D."/>
            <person name="Parida L."/>
            <person name="Kuhn D.N."/>
        </authorList>
    </citation>
    <scope>NUCLEOTIDE SEQUENCE [LARGE SCALE GENOMIC DNA]</scope>
    <source>
        <strain evidence="2">cv. Matina 1-6</strain>
    </source>
</reference>
<dbReference type="Gramene" id="EOX95180">
    <property type="protein sequence ID" value="EOX95180"/>
    <property type="gene ID" value="TCM_004736"/>
</dbReference>
<proteinExistence type="predicted"/>
<evidence type="ECO:0000313" key="2">
    <source>
        <dbReference type="Proteomes" id="UP000026915"/>
    </source>
</evidence>
<organism evidence="1 2">
    <name type="scientific">Theobroma cacao</name>
    <name type="common">Cacao</name>
    <name type="synonym">Cocoa</name>
    <dbReference type="NCBI Taxonomy" id="3641"/>
    <lineage>
        <taxon>Eukaryota</taxon>
        <taxon>Viridiplantae</taxon>
        <taxon>Streptophyta</taxon>
        <taxon>Embryophyta</taxon>
        <taxon>Tracheophyta</taxon>
        <taxon>Spermatophyta</taxon>
        <taxon>Magnoliopsida</taxon>
        <taxon>eudicotyledons</taxon>
        <taxon>Gunneridae</taxon>
        <taxon>Pentapetalae</taxon>
        <taxon>rosids</taxon>
        <taxon>malvids</taxon>
        <taxon>Malvales</taxon>
        <taxon>Malvaceae</taxon>
        <taxon>Byttnerioideae</taxon>
        <taxon>Theobroma</taxon>
    </lineage>
</organism>
<evidence type="ECO:0000313" key="1">
    <source>
        <dbReference type="EMBL" id="EOX95180.1"/>
    </source>
</evidence>
<sequence length="72" mass="8183">MVILTSVFDLEWVARSNQTVMQSLLEVRCGTQFGQGPNPRPRVPKIVKMSRLLPVSCKRGLYLLLFNSESVF</sequence>
<dbReference type="Proteomes" id="UP000026915">
    <property type="component" value="Chromosome 1"/>
</dbReference>